<dbReference type="Gene3D" id="6.10.140.1170">
    <property type="match status" value="1"/>
</dbReference>
<accession>A0ABZ2KAT5</accession>
<dbReference type="RefSeq" id="WP_394844588.1">
    <property type="nucleotide sequence ID" value="NZ_CP089982.1"/>
</dbReference>
<evidence type="ECO:0000256" key="6">
    <source>
        <dbReference type="ARBA" id="ARBA00022723"/>
    </source>
</evidence>
<evidence type="ECO:0000256" key="2">
    <source>
        <dbReference type="ARBA" id="ARBA00001966"/>
    </source>
</evidence>
<keyword evidence="9" id="KW-0411">Iron-sulfur</keyword>
<keyword evidence="7" id="KW-0663">Pyridoxal phosphate</keyword>
<dbReference type="SFLD" id="SFLDS00029">
    <property type="entry name" value="Radical_SAM"/>
    <property type="match status" value="1"/>
</dbReference>
<evidence type="ECO:0000256" key="9">
    <source>
        <dbReference type="ARBA" id="ARBA00023014"/>
    </source>
</evidence>
<keyword evidence="10" id="KW-0413">Isomerase</keyword>
<dbReference type="CDD" id="cd01335">
    <property type="entry name" value="Radical_SAM"/>
    <property type="match status" value="1"/>
</dbReference>
<comment type="similarity">
    <text evidence="3">Belongs to the radical SAM superfamily. KamA family.</text>
</comment>
<dbReference type="SFLD" id="SFLDG01070">
    <property type="entry name" value="PLP-dependent"/>
    <property type="match status" value="1"/>
</dbReference>
<keyword evidence="6" id="KW-0479">Metal-binding</keyword>
<dbReference type="PANTHER" id="PTHR30538">
    <property type="entry name" value="LYSINE 2,3-AMINOMUTASE-RELATED"/>
    <property type="match status" value="1"/>
</dbReference>
<dbReference type="Pfam" id="PF12544">
    <property type="entry name" value="LAM_C"/>
    <property type="match status" value="1"/>
</dbReference>
<feature type="domain" description="Radical SAM core" evidence="12">
    <location>
        <begin position="117"/>
        <end position="339"/>
    </location>
</feature>
<dbReference type="SUPFAM" id="SSF102114">
    <property type="entry name" value="Radical SAM enzymes"/>
    <property type="match status" value="1"/>
</dbReference>
<dbReference type="PROSITE" id="PS51918">
    <property type="entry name" value="RADICAL_SAM"/>
    <property type="match status" value="1"/>
</dbReference>
<dbReference type="Pfam" id="PF04055">
    <property type="entry name" value="Radical_SAM"/>
    <property type="match status" value="1"/>
</dbReference>
<comment type="cofactor">
    <cofactor evidence="2">
        <name>[4Fe-4S] cluster</name>
        <dbReference type="ChEBI" id="CHEBI:49883"/>
    </cofactor>
</comment>
<keyword evidence="14" id="KW-1185">Reference proteome</keyword>
<proteinExistence type="inferred from homology"/>
<name>A0ABZ2KAT5_9BACT</name>
<dbReference type="PANTHER" id="PTHR30538:SF1">
    <property type="entry name" value="L-LYSINE 2,3-AMINOMUTASE"/>
    <property type="match status" value="1"/>
</dbReference>
<keyword evidence="4" id="KW-0004">4Fe-4S</keyword>
<dbReference type="InterPro" id="IPR007197">
    <property type="entry name" value="rSAM"/>
</dbReference>
<dbReference type="Gene3D" id="3.20.20.70">
    <property type="entry name" value="Aldolase class I"/>
    <property type="match status" value="1"/>
</dbReference>
<evidence type="ECO:0000313" key="14">
    <source>
        <dbReference type="Proteomes" id="UP001379533"/>
    </source>
</evidence>
<dbReference type="InterPro" id="IPR003739">
    <property type="entry name" value="Lys_aminomutase/Glu_NH3_mut"/>
</dbReference>
<dbReference type="NCBIfam" id="TIGR00238">
    <property type="entry name" value="KamA family radical SAM protein"/>
    <property type="match status" value="1"/>
</dbReference>
<reference evidence="13 14" key="1">
    <citation type="submission" date="2021-12" db="EMBL/GenBank/DDBJ databases">
        <title>Discovery of the Pendulisporaceae a myxobacterial family with distinct sporulation behavior and unique specialized metabolism.</title>
        <authorList>
            <person name="Garcia R."/>
            <person name="Popoff A."/>
            <person name="Bader C.D."/>
            <person name="Loehr J."/>
            <person name="Walesch S."/>
            <person name="Walt C."/>
            <person name="Boldt J."/>
            <person name="Bunk B."/>
            <person name="Haeckl F.J.F.P.J."/>
            <person name="Gunesch A.P."/>
            <person name="Birkelbach J."/>
            <person name="Nuebel U."/>
            <person name="Pietschmann T."/>
            <person name="Bach T."/>
            <person name="Mueller R."/>
        </authorList>
    </citation>
    <scope>NUCLEOTIDE SEQUENCE [LARGE SCALE GENOMIC DNA]</scope>
    <source>
        <strain evidence="13 14">MSr12523</strain>
    </source>
</reference>
<dbReference type="Proteomes" id="UP001379533">
    <property type="component" value="Chromosome"/>
</dbReference>
<evidence type="ECO:0000259" key="12">
    <source>
        <dbReference type="PROSITE" id="PS51918"/>
    </source>
</evidence>
<gene>
    <name evidence="13" type="ORF">LZC95_46985</name>
</gene>
<organism evidence="13 14">
    <name type="scientific">Pendulispora brunnea</name>
    <dbReference type="NCBI Taxonomy" id="2905690"/>
    <lineage>
        <taxon>Bacteria</taxon>
        <taxon>Pseudomonadati</taxon>
        <taxon>Myxococcota</taxon>
        <taxon>Myxococcia</taxon>
        <taxon>Myxococcales</taxon>
        <taxon>Sorangiineae</taxon>
        <taxon>Pendulisporaceae</taxon>
        <taxon>Pendulispora</taxon>
    </lineage>
</organism>
<evidence type="ECO:0000256" key="5">
    <source>
        <dbReference type="ARBA" id="ARBA00022691"/>
    </source>
</evidence>
<evidence type="ECO:0000256" key="8">
    <source>
        <dbReference type="ARBA" id="ARBA00023004"/>
    </source>
</evidence>
<dbReference type="InterPro" id="IPR058240">
    <property type="entry name" value="rSAM_sf"/>
</dbReference>
<protein>
    <submittedName>
        <fullName evidence="13">KamA family radical SAM protein</fullName>
    </submittedName>
</protein>
<dbReference type="PIRSF" id="PIRSF004911">
    <property type="entry name" value="DUF160"/>
    <property type="match status" value="1"/>
</dbReference>
<evidence type="ECO:0000256" key="4">
    <source>
        <dbReference type="ARBA" id="ARBA00022485"/>
    </source>
</evidence>
<evidence type="ECO:0000256" key="1">
    <source>
        <dbReference type="ARBA" id="ARBA00001933"/>
    </source>
</evidence>
<dbReference type="InterPro" id="IPR025895">
    <property type="entry name" value="LAM_C_dom"/>
</dbReference>
<keyword evidence="8" id="KW-0408">Iron</keyword>
<dbReference type="InterPro" id="IPR013785">
    <property type="entry name" value="Aldolase_TIM"/>
</dbReference>
<evidence type="ECO:0000256" key="11">
    <source>
        <dbReference type="SAM" id="MobiDB-lite"/>
    </source>
</evidence>
<evidence type="ECO:0000313" key="13">
    <source>
        <dbReference type="EMBL" id="WXA93984.1"/>
    </source>
</evidence>
<keyword evidence="5" id="KW-0949">S-adenosyl-L-methionine</keyword>
<evidence type="ECO:0000256" key="3">
    <source>
        <dbReference type="ARBA" id="ARBA00008703"/>
    </source>
</evidence>
<evidence type="ECO:0000256" key="10">
    <source>
        <dbReference type="ARBA" id="ARBA00023235"/>
    </source>
</evidence>
<comment type="cofactor">
    <cofactor evidence="1">
        <name>pyridoxal 5'-phosphate</name>
        <dbReference type="ChEBI" id="CHEBI:597326"/>
    </cofactor>
</comment>
<dbReference type="EMBL" id="CP089982">
    <property type="protein sequence ID" value="WXA93984.1"/>
    <property type="molecule type" value="Genomic_DNA"/>
</dbReference>
<evidence type="ECO:0000256" key="7">
    <source>
        <dbReference type="ARBA" id="ARBA00022898"/>
    </source>
</evidence>
<feature type="region of interest" description="Disordered" evidence="11">
    <location>
        <begin position="1"/>
        <end position="22"/>
    </location>
</feature>
<sequence>MATAPLITLNPRPKPLKERRRPQDWRWQIRHAVTSSAGLAGALRLTERELEGARRAESAGFPISVTPYYLGLCDRDDPECPIRKQCVPDAREGETIAGDLVDPLGEVAHEVAPGLVQRYPDRVLLLATDRCAVYCRFCTRSRMVGNGGGAMPDERLAGALAYVRAHPEIRDVIVSGGDPLAMGTERIARLVGAVRAIPTVDTIRLATRVPVTLPMRITGELLRALRPFHPLWVMTHFNHPKELTRASLAACARLADAGFPVMNQTVLLRGINDDAATLEQLFRGLVRARVRPYYLLQTDPVRGTGHLRTPLSRGLEIMGTLQGRLTGIALPKFICDTPEGKGKVPLLPNYVVAQGEGRTTLRTFRGELVDYIDPPVLDQ</sequence>